<dbReference type="InterPro" id="IPR006439">
    <property type="entry name" value="HAD-SF_hydro_IA"/>
</dbReference>
<dbReference type="OrthoDB" id="9793014at2"/>
<evidence type="ECO:0000256" key="10">
    <source>
        <dbReference type="HAMAP-Rule" id="MF_00495"/>
    </source>
</evidence>
<name>A0A497YX58_9RHOB</name>
<dbReference type="GO" id="GO:0046872">
    <property type="term" value="F:metal ion binding"/>
    <property type="evidence" value="ECO:0007669"/>
    <property type="project" value="UniProtKB-KW"/>
</dbReference>
<sequence length="222" mass="24219">MTAVVVFDLDGTLVDSLADIATAANRMLDDQRHPALPNDTIRRFVGNGLPKLVERVMTHCGIEPDRHAELTQLTLAHYNAGACDQTVVYPGVFEALEELREMGCALGVCTNKPEAPARHVLSELKLQPYFDTVFGGDTLDIRKPDPAHLNASFEALQAAGPPIFVGDSEVDAETAQRAGVPFLLFEQGYRKSPISDLPHTLSYQDSAELPALVRQILQNDTV</sequence>
<dbReference type="SUPFAM" id="SSF56784">
    <property type="entry name" value="HAD-like"/>
    <property type="match status" value="1"/>
</dbReference>
<feature type="active site" description="Nucleophile" evidence="10">
    <location>
        <position position="8"/>
    </location>
</feature>
<keyword evidence="12" id="KW-1185">Reference proteome</keyword>
<dbReference type="Pfam" id="PF13419">
    <property type="entry name" value="HAD_2"/>
    <property type="match status" value="1"/>
</dbReference>
<dbReference type="AlphaFoldDB" id="A0A497YX58"/>
<dbReference type="InterPro" id="IPR023198">
    <property type="entry name" value="PGP-like_dom2"/>
</dbReference>
<dbReference type="GO" id="GO:0005829">
    <property type="term" value="C:cytosol"/>
    <property type="evidence" value="ECO:0007669"/>
    <property type="project" value="TreeGrafter"/>
</dbReference>
<dbReference type="PANTHER" id="PTHR43434">
    <property type="entry name" value="PHOSPHOGLYCOLATE PHOSPHATASE"/>
    <property type="match status" value="1"/>
</dbReference>
<feature type="binding site" evidence="10">
    <location>
        <position position="10"/>
    </location>
    <ligand>
        <name>Mg(2+)</name>
        <dbReference type="ChEBI" id="CHEBI:18420"/>
    </ligand>
</feature>
<protein>
    <recommendedName>
        <fullName evidence="5 10">Phosphoglycolate phosphatase</fullName>
        <shortName evidence="10">PGP</shortName>
        <shortName evidence="10">PGPase</shortName>
        <ecNumber evidence="5 10">3.1.3.18</ecNumber>
    </recommendedName>
</protein>
<comment type="function">
    <text evidence="10">Specifically catalyzes the dephosphorylation of 2-phosphoglycolate. Is involved in the dissimilation of the intracellular 2-phosphoglycolate formed during the DNA repair of 3'-phosphoglycolate ends, a major class of DNA lesions induced by oxidative stress.</text>
</comment>
<evidence type="ECO:0000256" key="7">
    <source>
        <dbReference type="ARBA" id="ARBA00022801"/>
    </source>
</evidence>
<dbReference type="Gene3D" id="3.40.50.1000">
    <property type="entry name" value="HAD superfamily/HAD-like"/>
    <property type="match status" value="1"/>
</dbReference>
<comment type="pathway">
    <text evidence="3 10">Organic acid metabolism; glycolate biosynthesis; glycolate from 2-phosphoglycolate: step 1/1.</text>
</comment>
<dbReference type="GO" id="GO:0005975">
    <property type="term" value="P:carbohydrate metabolic process"/>
    <property type="evidence" value="ECO:0007669"/>
    <property type="project" value="InterPro"/>
</dbReference>
<dbReference type="Proteomes" id="UP000271700">
    <property type="component" value="Unassembled WGS sequence"/>
</dbReference>
<dbReference type="RefSeq" id="WP_010441013.1">
    <property type="nucleotide sequence ID" value="NZ_AEYW01000007.1"/>
</dbReference>
<dbReference type="NCBIfam" id="TIGR01549">
    <property type="entry name" value="HAD-SF-IA-v1"/>
    <property type="match status" value="1"/>
</dbReference>
<keyword evidence="8 10" id="KW-0460">Magnesium</keyword>
<evidence type="ECO:0000256" key="1">
    <source>
        <dbReference type="ARBA" id="ARBA00000830"/>
    </source>
</evidence>
<dbReference type="InterPro" id="IPR023214">
    <property type="entry name" value="HAD_sf"/>
</dbReference>
<keyword evidence="9 10" id="KW-0119">Carbohydrate metabolism</keyword>
<keyword evidence="7 10" id="KW-0378">Hydrolase</keyword>
<evidence type="ECO:0000313" key="12">
    <source>
        <dbReference type="Proteomes" id="UP000271700"/>
    </source>
</evidence>
<dbReference type="EC" id="3.1.3.18" evidence="5 10"/>
<dbReference type="GO" id="GO:0006281">
    <property type="term" value="P:DNA repair"/>
    <property type="evidence" value="ECO:0007669"/>
    <property type="project" value="TreeGrafter"/>
</dbReference>
<dbReference type="GO" id="GO:0008967">
    <property type="term" value="F:phosphoglycolate phosphatase activity"/>
    <property type="evidence" value="ECO:0007669"/>
    <property type="project" value="UniProtKB-UniRule"/>
</dbReference>
<dbReference type="InterPro" id="IPR037512">
    <property type="entry name" value="PGPase_prok"/>
</dbReference>
<dbReference type="PRINTS" id="PR00413">
    <property type="entry name" value="HADHALOGNASE"/>
</dbReference>
<dbReference type="InterPro" id="IPR036412">
    <property type="entry name" value="HAD-like_sf"/>
</dbReference>
<dbReference type="STRING" id="981384.GCA_000192475_02595"/>
<feature type="binding site" evidence="10">
    <location>
        <position position="8"/>
    </location>
    <ligand>
        <name>Mg(2+)</name>
        <dbReference type="ChEBI" id="CHEBI:18420"/>
    </ligand>
</feature>
<dbReference type="Gene3D" id="1.10.150.240">
    <property type="entry name" value="Putative phosphatase, domain 2"/>
    <property type="match status" value="1"/>
</dbReference>
<comment type="caution">
    <text evidence="11">The sequence shown here is derived from an EMBL/GenBank/DDBJ whole genome shotgun (WGS) entry which is preliminary data.</text>
</comment>
<feature type="binding site" evidence="10">
    <location>
        <position position="167"/>
    </location>
    <ligand>
        <name>Mg(2+)</name>
        <dbReference type="ChEBI" id="CHEBI:18420"/>
    </ligand>
</feature>
<evidence type="ECO:0000256" key="6">
    <source>
        <dbReference type="ARBA" id="ARBA00022723"/>
    </source>
</evidence>
<evidence type="ECO:0000313" key="11">
    <source>
        <dbReference type="EMBL" id="RLK00651.1"/>
    </source>
</evidence>
<comment type="catalytic activity">
    <reaction evidence="1 10">
        <text>2-phosphoglycolate + H2O = glycolate + phosphate</text>
        <dbReference type="Rhea" id="RHEA:14369"/>
        <dbReference type="ChEBI" id="CHEBI:15377"/>
        <dbReference type="ChEBI" id="CHEBI:29805"/>
        <dbReference type="ChEBI" id="CHEBI:43474"/>
        <dbReference type="ChEBI" id="CHEBI:58033"/>
        <dbReference type="EC" id="3.1.3.18"/>
    </reaction>
</comment>
<evidence type="ECO:0000256" key="4">
    <source>
        <dbReference type="ARBA" id="ARBA00006171"/>
    </source>
</evidence>
<comment type="cofactor">
    <cofactor evidence="2 10">
        <name>Mg(2+)</name>
        <dbReference type="ChEBI" id="CHEBI:18420"/>
    </cofactor>
</comment>
<evidence type="ECO:0000256" key="2">
    <source>
        <dbReference type="ARBA" id="ARBA00001946"/>
    </source>
</evidence>
<organism evidence="11 12">
    <name type="scientific">Ruegeria conchae</name>
    <dbReference type="NCBI Taxonomy" id="981384"/>
    <lineage>
        <taxon>Bacteria</taxon>
        <taxon>Pseudomonadati</taxon>
        <taxon>Pseudomonadota</taxon>
        <taxon>Alphaproteobacteria</taxon>
        <taxon>Rhodobacterales</taxon>
        <taxon>Roseobacteraceae</taxon>
        <taxon>Ruegeria</taxon>
    </lineage>
</organism>
<dbReference type="PANTHER" id="PTHR43434:SF1">
    <property type="entry name" value="PHOSPHOGLYCOLATE PHOSPHATASE"/>
    <property type="match status" value="1"/>
</dbReference>
<evidence type="ECO:0000256" key="3">
    <source>
        <dbReference type="ARBA" id="ARBA00004818"/>
    </source>
</evidence>
<reference evidence="11 12" key="1">
    <citation type="submission" date="2018-10" db="EMBL/GenBank/DDBJ databases">
        <title>Genomic Encyclopedia of Archaeal and Bacterial Type Strains, Phase II (KMG-II): from individual species to whole genera.</title>
        <authorList>
            <person name="Goeker M."/>
        </authorList>
    </citation>
    <scope>NUCLEOTIDE SEQUENCE [LARGE SCALE GENOMIC DNA]</scope>
    <source>
        <strain evidence="11 12">DSM 29317</strain>
    </source>
</reference>
<dbReference type="HAMAP" id="MF_00495">
    <property type="entry name" value="GPH_hydrolase_bact"/>
    <property type="match status" value="1"/>
</dbReference>
<keyword evidence="6 10" id="KW-0479">Metal-binding</keyword>
<comment type="similarity">
    <text evidence="4 10">Belongs to the HAD-like hydrolase superfamily. CbbY/CbbZ/Gph/YieH family.</text>
</comment>
<proteinExistence type="inferred from homology"/>
<evidence type="ECO:0000256" key="5">
    <source>
        <dbReference type="ARBA" id="ARBA00013078"/>
    </source>
</evidence>
<dbReference type="GO" id="GO:0046295">
    <property type="term" value="P:glycolate biosynthetic process"/>
    <property type="evidence" value="ECO:0007669"/>
    <property type="project" value="UniProtKB-UniRule"/>
</dbReference>
<dbReference type="InterPro" id="IPR050155">
    <property type="entry name" value="HAD-like_hydrolase_sf"/>
</dbReference>
<dbReference type="UniPathway" id="UPA00865">
    <property type="reaction ID" value="UER00834"/>
</dbReference>
<evidence type="ECO:0000256" key="9">
    <source>
        <dbReference type="ARBA" id="ARBA00023277"/>
    </source>
</evidence>
<gene>
    <name evidence="11" type="ORF">CLV75_3643</name>
</gene>
<dbReference type="EMBL" id="RCCT01000006">
    <property type="protein sequence ID" value="RLK00651.1"/>
    <property type="molecule type" value="Genomic_DNA"/>
</dbReference>
<dbReference type="InterPro" id="IPR041492">
    <property type="entry name" value="HAD_2"/>
</dbReference>
<dbReference type="SFLD" id="SFLDG01129">
    <property type="entry name" value="C1.5:_HAD__Beta-PGM__Phosphata"/>
    <property type="match status" value="1"/>
</dbReference>
<accession>A0A497YX58</accession>
<evidence type="ECO:0000256" key="8">
    <source>
        <dbReference type="ARBA" id="ARBA00022842"/>
    </source>
</evidence>
<dbReference type="SFLD" id="SFLDS00003">
    <property type="entry name" value="Haloacid_Dehalogenase"/>
    <property type="match status" value="1"/>
</dbReference>
<dbReference type="NCBIfam" id="TIGR01449">
    <property type="entry name" value="PGP_bact"/>
    <property type="match status" value="1"/>
</dbReference>